<sequence>MLVRYVAYSLIPHEVLLPVIFFAFRFLSTRFSKTLTLVVEQNARLVRDELYESDEIYPRTKISPVVRRLKIGKIHKQKKVREQSSSKDWSVIPLWILSRVRQRSLRGRGRSQAWSARRKSPPAVDPPLLQTRREEDRDFKIGMVMF</sequence>
<reference evidence="3 4" key="1">
    <citation type="submission" date="2024-04" db="EMBL/GenBank/DDBJ databases">
        <authorList>
            <person name="Fracassetti M."/>
        </authorList>
    </citation>
    <scope>NUCLEOTIDE SEQUENCE [LARGE SCALE GENOMIC DNA]</scope>
</reference>
<dbReference type="AlphaFoldDB" id="A0AAV2E757"/>
<dbReference type="Proteomes" id="UP001497516">
    <property type="component" value="Chromosome 4"/>
</dbReference>
<keyword evidence="1" id="KW-1133">Transmembrane helix</keyword>
<protein>
    <recommendedName>
        <fullName evidence="2">AAA-type ATPase N-terminal domain-containing protein</fullName>
    </recommendedName>
</protein>
<accession>A0AAV2E757</accession>
<gene>
    <name evidence="3" type="ORF">LTRI10_LOCUS22732</name>
</gene>
<organism evidence="3 4">
    <name type="scientific">Linum trigynum</name>
    <dbReference type="NCBI Taxonomy" id="586398"/>
    <lineage>
        <taxon>Eukaryota</taxon>
        <taxon>Viridiplantae</taxon>
        <taxon>Streptophyta</taxon>
        <taxon>Embryophyta</taxon>
        <taxon>Tracheophyta</taxon>
        <taxon>Spermatophyta</taxon>
        <taxon>Magnoliopsida</taxon>
        <taxon>eudicotyledons</taxon>
        <taxon>Gunneridae</taxon>
        <taxon>Pentapetalae</taxon>
        <taxon>rosids</taxon>
        <taxon>fabids</taxon>
        <taxon>Malpighiales</taxon>
        <taxon>Linaceae</taxon>
        <taxon>Linum</taxon>
    </lineage>
</organism>
<evidence type="ECO:0000259" key="2">
    <source>
        <dbReference type="Pfam" id="PF14363"/>
    </source>
</evidence>
<feature type="domain" description="AAA-type ATPase N-terminal" evidence="2">
    <location>
        <begin position="12"/>
        <end position="79"/>
    </location>
</feature>
<dbReference type="Pfam" id="PF14363">
    <property type="entry name" value="AAA_assoc"/>
    <property type="match status" value="1"/>
</dbReference>
<evidence type="ECO:0000313" key="4">
    <source>
        <dbReference type="Proteomes" id="UP001497516"/>
    </source>
</evidence>
<dbReference type="EMBL" id="OZ034817">
    <property type="protein sequence ID" value="CAL1381350.1"/>
    <property type="molecule type" value="Genomic_DNA"/>
</dbReference>
<proteinExistence type="predicted"/>
<evidence type="ECO:0000256" key="1">
    <source>
        <dbReference type="SAM" id="Phobius"/>
    </source>
</evidence>
<dbReference type="InterPro" id="IPR025753">
    <property type="entry name" value="AAA_N_dom"/>
</dbReference>
<feature type="transmembrane region" description="Helical" evidence="1">
    <location>
        <begin position="6"/>
        <end position="27"/>
    </location>
</feature>
<keyword evidence="1" id="KW-0472">Membrane</keyword>
<keyword evidence="1" id="KW-0812">Transmembrane</keyword>
<evidence type="ECO:0000313" key="3">
    <source>
        <dbReference type="EMBL" id="CAL1381350.1"/>
    </source>
</evidence>
<name>A0AAV2E757_9ROSI</name>
<keyword evidence="4" id="KW-1185">Reference proteome</keyword>